<evidence type="ECO:0000313" key="2">
    <source>
        <dbReference type="EMBL" id="MBM0235464.1"/>
    </source>
</evidence>
<evidence type="ECO:0000313" key="3">
    <source>
        <dbReference type="Proteomes" id="UP000601027"/>
    </source>
</evidence>
<comment type="caution">
    <text evidence="2">The sequence shown here is derived from an EMBL/GenBank/DDBJ whole genome shotgun (WGS) entry which is preliminary data.</text>
</comment>
<feature type="region of interest" description="Disordered" evidence="1">
    <location>
        <begin position="1"/>
        <end position="80"/>
    </location>
</feature>
<reference evidence="2 3" key="1">
    <citation type="submission" date="2021-01" db="EMBL/GenBank/DDBJ databases">
        <title>Draft genome sequence of Micromonospora sp. strain STR1_7.</title>
        <authorList>
            <person name="Karlyshev A."/>
            <person name="Jawad R."/>
        </authorList>
    </citation>
    <scope>NUCLEOTIDE SEQUENCE [LARGE SCALE GENOMIC DNA]</scope>
    <source>
        <strain evidence="2 3">STR1-7</strain>
    </source>
</reference>
<protein>
    <submittedName>
        <fullName evidence="2">Uncharacterized protein</fullName>
    </submittedName>
</protein>
<sequence>MKRVNATRPVGTTRAASTEPTGARGNRRAERASTFAPSDPLCAPHRTTTAGPPAAPGDQDRDGRPGGDTNRQPDQPPTDQLESLYARIDAALTDGASIAQAMDYVGCTEADVRAVKAIRDRRAKPPPAKPREVWEMW</sequence>
<proteinExistence type="predicted"/>
<keyword evidence="3" id="KW-1185">Reference proteome</keyword>
<gene>
    <name evidence="2" type="ORF">JNW91_29010</name>
</gene>
<dbReference type="Proteomes" id="UP000601027">
    <property type="component" value="Unassembled WGS sequence"/>
</dbReference>
<evidence type="ECO:0000256" key="1">
    <source>
        <dbReference type="SAM" id="MobiDB-lite"/>
    </source>
</evidence>
<dbReference type="RefSeq" id="WP_203178682.1">
    <property type="nucleotide sequence ID" value="NZ_JAEVHM010000270.1"/>
</dbReference>
<name>A0ABS1Y241_9ACTN</name>
<accession>A0ABS1Y241</accession>
<dbReference type="EMBL" id="JAEVHM010000270">
    <property type="protein sequence ID" value="MBM0235464.1"/>
    <property type="molecule type" value="Genomic_DNA"/>
</dbReference>
<feature type="compositionally biased region" description="Polar residues" evidence="1">
    <location>
        <begin position="69"/>
        <end position="80"/>
    </location>
</feature>
<organism evidence="2 3">
    <name type="scientific">Micromonospora parastrephiae</name>
    <dbReference type="NCBI Taxonomy" id="2806101"/>
    <lineage>
        <taxon>Bacteria</taxon>
        <taxon>Bacillati</taxon>
        <taxon>Actinomycetota</taxon>
        <taxon>Actinomycetes</taxon>
        <taxon>Micromonosporales</taxon>
        <taxon>Micromonosporaceae</taxon>
        <taxon>Micromonospora</taxon>
    </lineage>
</organism>